<reference evidence="1" key="1">
    <citation type="submission" date="2019-01" db="EMBL/GenBank/DDBJ databases">
        <title>Genomic characterization of novel carbapenem resistance plasmid carrying blaIMP-6 in northern Osaka.</title>
        <authorList>
            <person name="Abe R."/>
            <person name="Akeda Y."/>
            <person name="Sugawara Y."/>
            <person name="Yamamoto N."/>
            <person name="Tomono K."/>
            <person name="Takeuchi D."/>
            <person name="Kawahara R."/>
            <person name="Hamada S."/>
        </authorList>
    </citation>
    <scope>NUCLEOTIDE SEQUENCE</scope>
    <source>
        <strain evidence="1">E013</strain>
        <plasmid evidence="1">pE013</plasmid>
    </source>
</reference>
<evidence type="ECO:0000313" key="1">
    <source>
        <dbReference type="EMBL" id="BBI28993.1"/>
    </source>
</evidence>
<proteinExistence type="predicted"/>
<dbReference type="AlphaFoldDB" id="A0A455TKV9"/>
<name>A0A455TKV9_KLEPN</name>
<geneLocation type="plasmid" evidence="1">
    <name>pE013</name>
</geneLocation>
<protein>
    <submittedName>
        <fullName evidence="1">Uncharacterized protein</fullName>
    </submittedName>
</protein>
<dbReference type="EMBL" id="AP019401">
    <property type="protein sequence ID" value="BBI28993.1"/>
    <property type="molecule type" value="Genomic_DNA"/>
</dbReference>
<keyword evidence="1" id="KW-0614">Plasmid</keyword>
<accession>A0A455TKV9</accession>
<organism evidence="1">
    <name type="scientific">Klebsiella pneumoniae</name>
    <dbReference type="NCBI Taxonomy" id="573"/>
    <lineage>
        <taxon>Bacteria</taxon>
        <taxon>Pseudomonadati</taxon>
        <taxon>Pseudomonadota</taxon>
        <taxon>Gammaproteobacteria</taxon>
        <taxon>Enterobacterales</taxon>
        <taxon>Enterobacteriaceae</taxon>
        <taxon>Klebsiella/Raoultella group</taxon>
        <taxon>Klebsiella</taxon>
        <taxon>Klebsiella pneumoniae complex</taxon>
    </lineage>
</organism>
<sequence>MHSSPLKIPTPHAKLKFCRFIIYNNGLMKNKLHYLSLCNIYMNRR</sequence>